<dbReference type="InterPro" id="IPR027417">
    <property type="entry name" value="P-loop_NTPase"/>
</dbReference>
<protein>
    <recommendedName>
        <fullName evidence="2">Nephrocystin 3-like N-terminal domain-containing protein</fullName>
    </recommendedName>
</protein>
<dbReference type="InParanoid" id="A0A2H3DMN1"/>
<keyword evidence="4" id="KW-1185">Reference proteome</keyword>
<evidence type="ECO:0000259" key="2">
    <source>
        <dbReference type="Pfam" id="PF24883"/>
    </source>
</evidence>
<evidence type="ECO:0000256" key="1">
    <source>
        <dbReference type="ARBA" id="ARBA00022737"/>
    </source>
</evidence>
<sequence length="84" mass="9362">MPGTREETIKHLLAWIMDSNGSILWCSGLVGMGKSSIVGTLHKLLSFEMSNHSRLAAFIRYDRTLYQDLSSCLLLTLWACSTIA</sequence>
<dbReference type="Proteomes" id="UP000217790">
    <property type="component" value="Unassembled WGS sequence"/>
</dbReference>
<dbReference type="AlphaFoldDB" id="A0A2H3DMN1"/>
<dbReference type="OrthoDB" id="3038309at2759"/>
<feature type="domain" description="Nephrocystin 3-like N-terminal" evidence="2">
    <location>
        <begin position="12"/>
        <end position="77"/>
    </location>
</feature>
<dbReference type="SUPFAM" id="SSF52540">
    <property type="entry name" value="P-loop containing nucleoside triphosphate hydrolases"/>
    <property type="match status" value="1"/>
</dbReference>
<accession>A0A2H3DMN1</accession>
<dbReference type="STRING" id="47427.A0A2H3DMN1"/>
<name>A0A2H3DMN1_ARMGA</name>
<proteinExistence type="predicted"/>
<evidence type="ECO:0000313" key="3">
    <source>
        <dbReference type="EMBL" id="PBK89503.1"/>
    </source>
</evidence>
<dbReference type="EMBL" id="KZ293668">
    <property type="protein sequence ID" value="PBK89503.1"/>
    <property type="molecule type" value="Genomic_DNA"/>
</dbReference>
<evidence type="ECO:0000313" key="4">
    <source>
        <dbReference type="Proteomes" id="UP000217790"/>
    </source>
</evidence>
<dbReference type="InterPro" id="IPR056884">
    <property type="entry name" value="NPHP3-like_N"/>
</dbReference>
<reference evidence="4" key="1">
    <citation type="journal article" date="2017" name="Nat. Ecol. Evol.">
        <title>Genome expansion and lineage-specific genetic innovations in the forest pathogenic fungi Armillaria.</title>
        <authorList>
            <person name="Sipos G."/>
            <person name="Prasanna A.N."/>
            <person name="Walter M.C."/>
            <person name="O'Connor E."/>
            <person name="Balint B."/>
            <person name="Krizsan K."/>
            <person name="Kiss B."/>
            <person name="Hess J."/>
            <person name="Varga T."/>
            <person name="Slot J."/>
            <person name="Riley R."/>
            <person name="Boka B."/>
            <person name="Rigling D."/>
            <person name="Barry K."/>
            <person name="Lee J."/>
            <person name="Mihaltcheva S."/>
            <person name="LaButti K."/>
            <person name="Lipzen A."/>
            <person name="Waldron R."/>
            <person name="Moloney N.M."/>
            <person name="Sperisen C."/>
            <person name="Kredics L."/>
            <person name="Vagvoelgyi C."/>
            <person name="Patrignani A."/>
            <person name="Fitzpatrick D."/>
            <person name="Nagy I."/>
            <person name="Doyle S."/>
            <person name="Anderson J.B."/>
            <person name="Grigoriev I.V."/>
            <person name="Gueldener U."/>
            <person name="Muensterkoetter M."/>
            <person name="Nagy L.G."/>
        </authorList>
    </citation>
    <scope>NUCLEOTIDE SEQUENCE [LARGE SCALE GENOMIC DNA]</scope>
    <source>
        <strain evidence="4">Ar21-2</strain>
    </source>
</reference>
<gene>
    <name evidence="3" type="ORF">ARMGADRAFT_935518</name>
</gene>
<dbReference type="Pfam" id="PF24883">
    <property type="entry name" value="NPHP3_N"/>
    <property type="match status" value="1"/>
</dbReference>
<keyword evidence="1" id="KW-0677">Repeat</keyword>
<organism evidence="3 4">
    <name type="scientific">Armillaria gallica</name>
    <name type="common">Bulbous honey fungus</name>
    <name type="synonym">Armillaria bulbosa</name>
    <dbReference type="NCBI Taxonomy" id="47427"/>
    <lineage>
        <taxon>Eukaryota</taxon>
        <taxon>Fungi</taxon>
        <taxon>Dikarya</taxon>
        <taxon>Basidiomycota</taxon>
        <taxon>Agaricomycotina</taxon>
        <taxon>Agaricomycetes</taxon>
        <taxon>Agaricomycetidae</taxon>
        <taxon>Agaricales</taxon>
        <taxon>Marasmiineae</taxon>
        <taxon>Physalacriaceae</taxon>
        <taxon>Armillaria</taxon>
    </lineage>
</organism>